<evidence type="ECO:0000256" key="1">
    <source>
        <dbReference type="SAM" id="MobiDB-lite"/>
    </source>
</evidence>
<reference evidence="3 4" key="1">
    <citation type="submission" date="2019-02" db="EMBL/GenBank/DDBJ databases">
        <title>Genome sequencing of the rare red list fungi Hericium alpestre (H. flagellum).</title>
        <authorList>
            <person name="Buettner E."/>
            <person name="Kellner H."/>
        </authorList>
    </citation>
    <scope>NUCLEOTIDE SEQUENCE [LARGE SCALE GENOMIC DNA]</scope>
    <source>
        <strain evidence="3 4">DSM 108284</strain>
    </source>
</reference>
<accession>A0A4Y9ZKV6</accession>
<dbReference type="SMART" id="SM01163">
    <property type="entry name" value="DUF1785"/>
    <property type="match status" value="1"/>
</dbReference>
<name>A0A4Y9ZKV6_9AGAM</name>
<feature type="compositionally biased region" description="Gly residues" evidence="1">
    <location>
        <begin position="34"/>
        <end position="43"/>
    </location>
</feature>
<dbReference type="SUPFAM" id="SSF101690">
    <property type="entry name" value="PAZ domain"/>
    <property type="match status" value="1"/>
</dbReference>
<dbReference type="SMART" id="SM00949">
    <property type="entry name" value="PAZ"/>
    <property type="match status" value="1"/>
</dbReference>
<dbReference type="Gene3D" id="2.170.260.10">
    <property type="entry name" value="paz domain"/>
    <property type="match status" value="1"/>
</dbReference>
<dbReference type="InterPro" id="IPR036085">
    <property type="entry name" value="PAZ_dom_sf"/>
</dbReference>
<evidence type="ECO:0000313" key="4">
    <source>
        <dbReference type="Proteomes" id="UP000298061"/>
    </source>
</evidence>
<dbReference type="Pfam" id="PF08699">
    <property type="entry name" value="ArgoL1"/>
    <property type="match status" value="1"/>
</dbReference>
<evidence type="ECO:0000313" key="3">
    <source>
        <dbReference type="EMBL" id="TFY75054.1"/>
    </source>
</evidence>
<dbReference type="STRING" id="135208.A0A4Y9ZKV6"/>
<dbReference type="GO" id="GO:0003723">
    <property type="term" value="F:RNA binding"/>
    <property type="evidence" value="ECO:0007669"/>
    <property type="project" value="InterPro"/>
</dbReference>
<comment type="caution">
    <text evidence="3">The sequence shown here is derived from an EMBL/GenBank/DDBJ whole genome shotgun (WGS) entry which is preliminary data.</text>
</comment>
<feature type="compositionally biased region" description="Gly residues" evidence="1">
    <location>
        <begin position="11"/>
        <end position="24"/>
    </location>
</feature>
<dbReference type="Proteomes" id="UP000298061">
    <property type="component" value="Unassembled WGS sequence"/>
</dbReference>
<dbReference type="Pfam" id="PF02170">
    <property type="entry name" value="PAZ"/>
    <property type="match status" value="1"/>
</dbReference>
<sequence length="510" mass="54301">MQRGGDRGRGRGGGGYDRGRGGPSRGSPGPRGASPGGRGGGGGDRGRGGSGDRGRGGGGDRGGRGYQGGDGGYGGSRGGSRGGTPRGRGNFGGPREQGGVFAPNEPATIDTRLDRTQDDLVVALGRMSLTTNQIPSRPDFGTVGTPIKLRTNFFPVKVPKGPLHEYDVTIAPAAGSAARRVKRRIFQLAEATPEWAQAGMRGAVAHDHGAKLIAARQLPQPLTILVHYSEEDEEGPVAQGRGKDYTLTIKYTQPIDTGNLQNYLFGNPQYRDYDILPVVQALNIILAAHPNRPQQGGGVMVGRNRFFFPNAQPPVPLGGGLEAWRGFYSSVRPSFKQLMVNVNVCTTAFYQPGNLAEAMMSFQSASFGARMAAFVKGVRVKTQHLGYKKGVKSISKLIPRQHIFDCELGKVNVEQYFRQKYQITLRYPNLPLVDVGGQKQNLLPPEVCTILAGQPFRGKLLDEHTAQMILVAAKPPNVNAGMITTSGLTELGFRAGASPVLNAFGVSIGD</sequence>
<feature type="compositionally biased region" description="Basic and acidic residues" evidence="1">
    <location>
        <begin position="44"/>
        <end position="55"/>
    </location>
</feature>
<keyword evidence="4" id="KW-1185">Reference proteome</keyword>
<organism evidence="3 4">
    <name type="scientific">Hericium alpestre</name>
    <dbReference type="NCBI Taxonomy" id="135208"/>
    <lineage>
        <taxon>Eukaryota</taxon>
        <taxon>Fungi</taxon>
        <taxon>Dikarya</taxon>
        <taxon>Basidiomycota</taxon>
        <taxon>Agaricomycotina</taxon>
        <taxon>Agaricomycetes</taxon>
        <taxon>Russulales</taxon>
        <taxon>Hericiaceae</taxon>
        <taxon>Hericium</taxon>
    </lineage>
</organism>
<dbReference type="AlphaFoldDB" id="A0A4Y9ZKV6"/>
<feature type="region of interest" description="Disordered" evidence="1">
    <location>
        <begin position="1"/>
        <end position="108"/>
    </location>
</feature>
<dbReference type="EMBL" id="SFCI01001741">
    <property type="protein sequence ID" value="TFY75054.1"/>
    <property type="molecule type" value="Genomic_DNA"/>
</dbReference>
<dbReference type="InterPro" id="IPR032474">
    <property type="entry name" value="Argonaute_N"/>
</dbReference>
<proteinExistence type="predicted"/>
<dbReference type="Pfam" id="PF16486">
    <property type="entry name" value="ArgoN"/>
    <property type="match status" value="1"/>
</dbReference>
<dbReference type="PANTHER" id="PTHR22891">
    <property type="entry name" value="EUKARYOTIC TRANSLATION INITIATION FACTOR 2C"/>
    <property type="match status" value="1"/>
</dbReference>
<dbReference type="InterPro" id="IPR003100">
    <property type="entry name" value="PAZ_dom"/>
</dbReference>
<feature type="non-terminal residue" evidence="3">
    <location>
        <position position="510"/>
    </location>
</feature>
<feature type="domain" description="PAZ" evidence="2">
    <location>
        <begin position="346"/>
        <end position="452"/>
    </location>
</feature>
<dbReference type="InterPro" id="IPR014811">
    <property type="entry name" value="ArgoL1"/>
</dbReference>
<dbReference type="OrthoDB" id="10252740at2759"/>
<gene>
    <name evidence="3" type="ORF">EWM64_g8956</name>
</gene>
<dbReference type="CDD" id="cd02846">
    <property type="entry name" value="PAZ_argonaute_like"/>
    <property type="match status" value="1"/>
</dbReference>
<protein>
    <recommendedName>
        <fullName evidence="2">PAZ domain-containing protein</fullName>
    </recommendedName>
</protein>
<evidence type="ECO:0000259" key="2">
    <source>
        <dbReference type="PROSITE" id="PS50821"/>
    </source>
</evidence>
<feature type="compositionally biased region" description="Gly residues" evidence="1">
    <location>
        <begin position="56"/>
        <end position="96"/>
    </location>
</feature>
<dbReference type="PROSITE" id="PS50821">
    <property type="entry name" value="PAZ"/>
    <property type="match status" value="1"/>
</dbReference>